<accession>A0A8C6S911</accession>
<protein>
    <recommendedName>
        <fullName evidence="7">DNA damage-inducible transcript 4-like protein</fullName>
    </recommendedName>
</protein>
<proteinExistence type="inferred from homology"/>
<comment type="subcellular location">
    <subcellularLocation>
        <location evidence="1">Cytoplasm</location>
    </subcellularLocation>
</comment>
<name>A0A8C6S911_9GOBI</name>
<dbReference type="PANTHER" id="PTHR12478">
    <property type="entry name" value="DNA-DAMAGE-INDUCIBLE TRANSCRIPT 4 PROTEIN DDIT4"/>
    <property type="match status" value="1"/>
</dbReference>
<reference evidence="5" key="1">
    <citation type="submission" date="2025-08" db="UniProtKB">
        <authorList>
            <consortium name="Ensembl"/>
        </authorList>
    </citation>
    <scope>IDENTIFICATION</scope>
</reference>
<evidence type="ECO:0000256" key="1">
    <source>
        <dbReference type="ARBA" id="ARBA00004496"/>
    </source>
</evidence>
<evidence type="ECO:0000256" key="4">
    <source>
        <dbReference type="SAM" id="MobiDB-lite"/>
    </source>
</evidence>
<keyword evidence="6" id="KW-1185">Reference proteome</keyword>
<dbReference type="Proteomes" id="UP000694523">
    <property type="component" value="Unplaced"/>
</dbReference>
<evidence type="ECO:0008006" key="7">
    <source>
        <dbReference type="Google" id="ProtNLM"/>
    </source>
</evidence>
<evidence type="ECO:0000256" key="2">
    <source>
        <dbReference type="ARBA" id="ARBA00010670"/>
    </source>
</evidence>
<evidence type="ECO:0000256" key="3">
    <source>
        <dbReference type="ARBA" id="ARBA00022490"/>
    </source>
</evidence>
<dbReference type="GO" id="GO:0009968">
    <property type="term" value="P:negative regulation of signal transduction"/>
    <property type="evidence" value="ECO:0007669"/>
    <property type="project" value="InterPro"/>
</dbReference>
<reference evidence="5" key="2">
    <citation type="submission" date="2025-09" db="UniProtKB">
        <authorList>
            <consortium name="Ensembl"/>
        </authorList>
    </citation>
    <scope>IDENTIFICATION</scope>
</reference>
<organism evidence="5 6">
    <name type="scientific">Neogobius melanostomus</name>
    <name type="common">round goby</name>
    <dbReference type="NCBI Taxonomy" id="47308"/>
    <lineage>
        <taxon>Eukaryota</taxon>
        <taxon>Metazoa</taxon>
        <taxon>Chordata</taxon>
        <taxon>Craniata</taxon>
        <taxon>Vertebrata</taxon>
        <taxon>Euteleostomi</taxon>
        <taxon>Actinopterygii</taxon>
        <taxon>Neopterygii</taxon>
        <taxon>Teleostei</taxon>
        <taxon>Neoteleostei</taxon>
        <taxon>Acanthomorphata</taxon>
        <taxon>Gobiaria</taxon>
        <taxon>Gobiiformes</taxon>
        <taxon>Gobioidei</taxon>
        <taxon>Gobiidae</taxon>
        <taxon>Benthophilinae</taxon>
        <taxon>Neogobiini</taxon>
        <taxon>Neogobius</taxon>
    </lineage>
</organism>
<dbReference type="PANTHER" id="PTHR12478:SF18">
    <property type="entry name" value="REGULATED IN DEVELOPMENT AND DNA DAMAGE RESPONSE 2"/>
    <property type="match status" value="1"/>
</dbReference>
<dbReference type="Ensembl" id="ENSNMLT00000002244.1">
    <property type="protein sequence ID" value="ENSNMLP00000001930.1"/>
    <property type="gene ID" value="ENSNMLG00000001489.1"/>
</dbReference>
<dbReference type="Gene3D" id="3.90.470.40">
    <property type="entry name" value="RTP801-like"/>
    <property type="match status" value="1"/>
</dbReference>
<evidence type="ECO:0000313" key="6">
    <source>
        <dbReference type="Proteomes" id="UP000694523"/>
    </source>
</evidence>
<dbReference type="InterPro" id="IPR012918">
    <property type="entry name" value="RTP801-like"/>
</dbReference>
<dbReference type="GO" id="GO:0005737">
    <property type="term" value="C:cytoplasm"/>
    <property type="evidence" value="ECO:0007669"/>
    <property type="project" value="UniProtKB-SubCell"/>
</dbReference>
<evidence type="ECO:0000313" key="5">
    <source>
        <dbReference type="Ensembl" id="ENSNMLP00000001930.1"/>
    </source>
</evidence>
<keyword evidence="3" id="KW-0963">Cytoplasm</keyword>
<sequence>MVYTAAFLFAHGVPLLSEESVVDLSCFIPKDSTTGEKNKMMEGRTTRRGSVESYEDTDNESLCGTFDATLEDEERLLQHGVVRQLELCLTAAKSSTLHCQALLLPRQMTSRMGRDVVRSSVDEPCGLRGASIRVYVETKDGLKSLGAFSPDPSVTPTFELSVVFRIDQSGWPLRHIFDQGKVVKLRPEYRLIKRKLYSSASPVIHDFN</sequence>
<dbReference type="InterPro" id="IPR038281">
    <property type="entry name" value="RTP801-like_C_sf"/>
</dbReference>
<feature type="region of interest" description="Disordered" evidence="4">
    <location>
        <begin position="35"/>
        <end position="58"/>
    </location>
</feature>
<dbReference type="Pfam" id="PF07809">
    <property type="entry name" value="RTP801_C"/>
    <property type="match status" value="1"/>
</dbReference>
<feature type="compositionally biased region" description="Basic and acidic residues" evidence="4">
    <location>
        <begin position="35"/>
        <end position="45"/>
    </location>
</feature>
<dbReference type="AlphaFoldDB" id="A0A8C6S911"/>
<comment type="similarity">
    <text evidence="2">Belongs to the DDIT4 family.</text>
</comment>